<evidence type="ECO:0000313" key="2">
    <source>
        <dbReference type="EMBL" id="TWU02166.1"/>
    </source>
</evidence>
<reference evidence="2 3" key="1">
    <citation type="submission" date="2019-02" db="EMBL/GenBank/DDBJ databases">
        <title>Deep-cultivation of Planctomycetes and their phenomic and genomic characterization uncovers novel biology.</title>
        <authorList>
            <person name="Wiegand S."/>
            <person name="Jogler M."/>
            <person name="Boedeker C."/>
            <person name="Pinto D."/>
            <person name="Vollmers J."/>
            <person name="Rivas-Marin E."/>
            <person name="Kohn T."/>
            <person name="Peeters S.H."/>
            <person name="Heuer A."/>
            <person name="Rast P."/>
            <person name="Oberbeckmann S."/>
            <person name="Bunk B."/>
            <person name="Jeske O."/>
            <person name="Meyerdierks A."/>
            <person name="Storesund J.E."/>
            <person name="Kallscheuer N."/>
            <person name="Luecker S."/>
            <person name="Lage O.M."/>
            <person name="Pohl T."/>
            <person name="Merkel B.J."/>
            <person name="Hornburger P."/>
            <person name="Mueller R.-W."/>
            <person name="Bruemmer F."/>
            <person name="Labrenz M."/>
            <person name="Spormann A.M."/>
            <person name="Op Den Camp H."/>
            <person name="Overmann J."/>
            <person name="Amann R."/>
            <person name="Jetten M.S.M."/>
            <person name="Mascher T."/>
            <person name="Medema M.H."/>
            <person name="Devos D.P."/>
            <person name="Kaster A.-K."/>
            <person name="Ovreas L."/>
            <person name="Rohde M."/>
            <person name="Galperin M.Y."/>
            <person name="Jogler C."/>
        </authorList>
    </citation>
    <scope>NUCLEOTIDE SEQUENCE [LARGE SCALE GENOMIC DNA]</scope>
    <source>
        <strain evidence="2 3">Pla52n</strain>
    </source>
</reference>
<comment type="caution">
    <text evidence="2">The sequence shown here is derived from an EMBL/GenBank/DDBJ whole genome shotgun (WGS) entry which is preliminary data.</text>
</comment>
<sequence length="228" mass="25700">MTALLAFFIVLNSLAKEQTGANMYSGTGSFVKAFSNSGLPGGLPGNRSRNMIQQEQQKPIYALSENLEKNLDKTGPDDTDKKDQIKDRDKENFQKFLTDIEKQFGLKNRPELINQIVFDSFEPNDRGTGGLSKHAIELLSEAITKLRRSNSNIEIILWANMPSPASLANRLDQSVSIRREVEQMFWLTAGEKSRIRYRVKPWLFADAKRPIVSIIFSRLGDTPLALVP</sequence>
<keyword evidence="3" id="KW-1185">Reference proteome</keyword>
<dbReference type="EMBL" id="SJPN01000004">
    <property type="protein sequence ID" value="TWU02166.1"/>
    <property type="molecule type" value="Genomic_DNA"/>
</dbReference>
<evidence type="ECO:0000256" key="1">
    <source>
        <dbReference type="SAM" id="MobiDB-lite"/>
    </source>
</evidence>
<accession>A0A5C6ASW9</accession>
<evidence type="ECO:0000313" key="3">
    <source>
        <dbReference type="Proteomes" id="UP000320176"/>
    </source>
</evidence>
<protein>
    <recommendedName>
        <fullName evidence="4">Motility protein B-like N-terminal domain-containing protein</fullName>
    </recommendedName>
</protein>
<dbReference type="Proteomes" id="UP000320176">
    <property type="component" value="Unassembled WGS sequence"/>
</dbReference>
<gene>
    <name evidence="2" type="ORF">Pla52n_32150</name>
</gene>
<dbReference type="AlphaFoldDB" id="A0A5C6ASW9"/>
<name>A0A5C6ASW9_9BACT</name>
<evidence type="ECO:0008006" key="4">
    <source>
        <dbReference type="Google" id="ProtNLM"/>
    </source>
</evidence>
<proteinExistence type="predicted"/>
<organism evidence="2 3">
    <name type="scientific">Stieleria varia</name>
    <dbReference type="NCBI Taxonomy" id="2528005"/>
    <lineage>
        <taxon>Bacteria</taxon>
        <taxon>Pseudomonadati</taxon>
        <taxon>Planctomycetota</taxon>
        <taxon>Planctomycetia</taxon>
        <taxon>Pirellulales</taxon>
        <taxon>Pirellulaceae</taxon>
        <taxon>Stieleria</taxon>
    </lineage>
</organism>
<feature type="region of interest" description="Disordered" evidence="1">
    <location>
        <begin position="68"/>
        <end position="87"/>
    </location>
</feature>